<dbReference type="PANTHER" id="PTHR43827">
    <property type="entry name" value="2,5-DIKETO-D-GLUCONIC ACID REDUCTASE"/>
    <property type="match status" value="1"/>
</dbReference>
<evidence type="ECO:0000256" key="1">
    <source>
        <dbReference type="ARBA" id="ARBA00007905"/>
    </source>
</evidence>
<evidence type="ECO:0000256" key="3">
    <source>
        <dbReference type="ARBA" id="ARBA00023002"/>
    </source>
</evidence>
<feature type="domain" description="NADP-dependent oxidoreductase" evidence="4">
    <location>
        <begin position="28"/>
        <end position="274"/>
    </location>
</feature>
<dbReference type="PROSITE" id="PS00798">
    <property type="entry name" value="ALDOKETO_REDUCTASE_1"/>
    <property type="match status" value="1"/>
</dbReference>
<dbReference type="Proteomes" id="UP000636891">
    <property type="component" value="Unassembled WGS sequence"/>
</dbReference>
<dbReference type="InterPro" id="IPR023210">
    <property type="entry name" value="NADP_OxRdtase_dom"/>
</dbReference>
<dbReference type="Gene3D" id="3.20.20.100">
    <property type="entry name" value="NADP-dependent oxidoreductase domain"/>
    <property type="match status" value="1"/>
</dbReference>
<organism evidence="5 6">
    <name type="scientific">Alistipes hominis</name>
    <dbReference type="NCBI Taxonomy" id="2763015"/>
    <lineage>
        <taxon>Bacteria</taxon>
        <taxon>Pseudomonadati</taxon>
        <taxon>Bacteroidota</taxon>
        <taxon>Bacteroidia</taxon>
        <taxon>Bacteroidales</taxon>
        <taxon>Rikenellaceae</taxon>
        <taxon>Alistipes</taxon>
    </lineage>
</organism>
<dbReference type="PRINTS" id="PR00069">
    <property type="entry name" value="ALDKETRDTASE"/>
</dbReference>
<sequence length="289" mass="32953">MKSPKESFKSLKDTFTLSNGVQIPCVGFGTYLTPDGETAVSSVIEAVHAGYRHIDTAAVYGNEKSVGKAIRKCGTDRKELFITSKVWNSAQGYETTLHAFDKTLSDLELDYLDLYLIHWPIPRKHDDDWQQLNRETWRAMEKLYREGRVRAIGVSNFKPRHLDALLEKADIAPMVDQIELHPGMPQDETVEYCRARDILVEAWGPLAQGRLFESVELDVLAAKHRKSVSQIVLRWHLQRGILPLPKSITPSRIVENAQLFDFELSPQEMNFITHIKCESSGLDPDTFRM</sequence>
<dbReference type="EMBL" id="JACOOK010000003">
    <property type="protein sequence ID" value="MBC5616590.1"/>
    <property type="molecule type" value="Genomic_DNA"/>
</dbReference>
<evidence type="ECO:0000313" key="5">
    <source>
        <dbReference type="EMBL" id="MBC5616590.1"/>
    </source>
</evidence>
<comment type="caution">
    <text evidence="5">The sequence shown here is derived from an EMBL/GenBank/DDBJ whole genome shotgun (WGS) entry which is preliminary data.</text>
</comment>
<keyword evidence="2" id="KW-0521">NADP</keyword>
<dbReference type="RefSeq" id="WP_186965862.1">
    <property type="nucleotide sequence ID" value="NZ_JACOOK010000003.1"/>
</dbReference>
<keyword evidence="6" id="KW-1185">Reference proteome</keyword>
<evidence type="ECO:0000259" key="4">
    <source>
        <dbReference type="Pfam" id="PF00248"/>
    </source>
</evidence>
<evidence type="ECO:0000256" key="2">
    <source>
        <dbReference type="ARBA" id="ARBA00022857"/>
    </source>
</evidence>
<dbReference type="Pfam" id="PF00248">
    <property type="entry name" value="Aldo_ket_red"/>
    <property type="match status" value="1"/>
</dbReference>
<dbReference type="InterPro" id="IPR036812">
    <property type="entry name" value="NAD(P)_OxRdtase_dom_sf"/>
</dbReference>
<dbReference type="SUPFAM" id="SSF51430">
    <property type="entry name" value="NAD(P)-linked oxidoreductase"/>
    <property type="match status" value="1"/>
</dbReference>
<dbReference type="PROSITE" id="PS00063">
    <property type="entry name" value="ALDOKETO_REDUCTASE_3"/>
    <property type="match status" value="1"/>
</dbReference>
<accession>A0ABR7CMZ8</accession>
<evidence type="ECO:0000313" key="6">
    <source>
        <dbReference type="Proteomes" id="UP000636891"/>
    </source>
</evidence>
<gene>
    <name evidence="5" type="ORF">H8S08_06100</name>
</gene>
<dbReference type="PROSITE" id="PS00062">
    <property type="entry name" value="ALDOKETO_REDUCTASE_2"/>
    <property type="match status" value="1"/>
</dbReference>
<dbReference type="InterPro" id="IPR018170">
    <property type="entry name" value="Aldo/ket_reductase_CS"/>
</dbReference>
<dbReference type="InterPro" id="IPR020471">
    <property type="entry name" value="AKR"/>
</dbReference>
<dbReference type="PIRSF" id="PIRSF000097">
    <property type="entry name" value="AKR"/>
    <property type="match status" value="1"/>
</dbReference>
<name>A0ABR7CMZ8_9BACT</name>
<reference evidence="5 6" key="1">
    <citation type="submission" date="2020-08" db="EMBL/GenBank/DDBJ databases">
        <title>Genome public.</title>
        <authorList>
            <person name="Liu C."/>
            <person name="Sun Q."/>
        </authorList>
    </citation>
    <scope>NUCLEOTIDE SEQUENCE [LARGE SCALE GENOMIC DNA]</scope>
    <source>
        <strain evidence="5 6">New-7</strain>
    </source>
</reference>
<comment type="similarity">
    <text evidence="1">Belongs to the aldo/keto reductase family.</text>
</comment>
<dbReference type="PANTHER" id="PTHR43827:SF3">
    <property type="entry name" value="NADP-DEPENDENT OXIDOREDUCTASE DOMAIN-CONTAINING PROTEIN"/>
    <property type="match status" value="1"/>
</dbReference>
<proteinExistence type="inferred from homology"/>
<protein>
    <submittedName>
        <fullName evidence="5">Aldo/keto reductase</fullName>
    </submittedName>
</protein>
<keyword evidence="3" id="KW-0560">Oxidoreductase</keyword>